<dbReference type="EMBL" id="CAOQHR010000004">
    <property type="protein sequence ID" value="CAI6333511.1"/>
    <property type="molecule type" value="Genomic_DNA"/>
</dbReference>
<feature type="region of interest" description="Disordered" evidence="1">
    <location>
        <begin position="172"/>
        <end position="213"/>
    </location>
</feature>
<accession>A0A9W4UC63</accession>
<evidence type="ECO:0000256" key="2">
    <source>
        <dbReference type="SAM" id="Phobius"/>
    </source>
</evidence>
<keyword evidence="2" id="KW-1133">Transmembrane helix</keyword>
<organism evidence="3 4">
    <name type="scientific">Periconia digitata</name>
    <dbReference type="NCBI Taxonomy" id="1303443"/>
    <lineage>
        <taxon>Eukaryota</taxon>
        <taxon>Fungi</taxon>
        <taxon>Dikarya</taxon>
        <taxon>Ascomycota</taxon>
        <taxon>Pezizomycotina</taxon>
        <taxon>Dothideomycetes</taxon>
        <taxon>Pleosporomycetidae</taxon>
        <taxon>Pleosporales</taxon>
        <taxon>Massarineae</taxon>
        <taxon>Periconiaceae</taxon>
        <taxon>Periconia</taxon>
    </lineage>
</organism>
<keyword evidence="2" id="KW-0472">Membrane</keyword>
<gene>
    <name evidence="3" type="ORF">PDIGIT_LOCUS6552</name>
</gene>
<name>A0A9W4UC63_9PLEO</name>
<keyword evidence="4" id="KW-1185">Reference proteome</keyword>
<evidence type="ECO:0000313" key="4">
    <source>
        <dbReference type="Proteomes" id="UP001152607"/>
    </source>
</evidence>
<dbReference type="Proteomes" id="UP001152607">
    <property type="component" value="Unassembled WGS sequence"/>
</dbReference>
<evidence type="ECO:0000256" key="1">
    <source>
        <dbReference type="SAM" id="MobiDB-lite"/>
    </source>
</evidence>
<evidence type="ECO:0000313" key="3">
    <source>
        <dbReference type="EMBL" id="CAI6333511.1"/>
    </source>
</evidence>
<comment type="caution">
    <text evidence="3">The sequence shown here is derived from an EMBL/GenBank/DDBJ whole genome shotgun (WGS) entry which is preliminary data.</text>
</comment>
<keyword evidence="2" id="KW-0812">Transmembrane</keyword>
<feature type="transmembrane region" description="Helical" evidence="2">
    <location>
        <begin position="79"/>
        <end position="104"/>
    </location>
</feature>
<proteinExistence type="predicted"/>
<reference evidence="3" key="1">
    <citation type="submission" date="2023-01" db="EMBL/GenBank/DDBJ databases">
        <authorList>
            <person name="Van Ghelder C."/>
            <person name="Rancurel C."/>
        </authorList>
    </citation>
    <scope>NUCLEOTIDE SEQUENCE</scope>
    <source>
        <strain evidence="3">CNCM I-4278</strain>
    </source>
</reference>
<protein>
    <submittedName>
        <fullName evidence="3">Uncharacterized protein</fullName>
    </submittedName>
</protein>
<feature type="transmembrane region" description="Helical" evidence="2">
    <location>
        <begin position="116"/>
        <end position="138"/>
    </location>
</feature>
<dbReference type="AlphaFoldDB" id="A0A9W4UC63"/>
<dbReference type="OrthoDB" id="4502894at2759"/>
<sequence length="213" mass="23678">MHASYRAHPSLSSPAGTTTAHRLARTFSCLLVCFNRVLSVESSGPAMADYRTVLSNIVYVLWWPTDRIIRAIKYTLSPFWTLITFVFLPVTYLVQTVLSIVLFPFRVDVLERVETIYIWLGVAALVGCITGGVLYLIYRGLTSALNIDASAAAEPKKAAPRGKTIEQFRAARREKRGAEFDGSSSSTTLRSKPARRRGISSSSYAIMEEESEF</sequence>